<organism evidence="1 2">
    <name type="scientific">Candidatus Zambryskibacteria bacterium RIFCSPHIGHO2_02_FULL_43_37</name>
    <dbReference type="NCBI Taxonomy" id="1802749"/>
    <lineage>
        <taxon>Bacteria</taxon>
        <taxon>Candidatus Zambryskiibacteriota</taxon>
    </lineage>
</organism>
<name>A0A1G2TH87_9BACT</name>
<proteinExistence type="predicted"/>
<dbReference type="AlphaFoldDB" id="A0A1G2TH87"/>
<accession>A0A1G2TH87</accession>
<dbReference type="Proteomes" id="UP000177279">
    <property type="component" value="Unassembled WGS sequence"/>
</dbReference>
<dbReference type="EMBL" id="MHVS01000005">
    <property type="protein sequence ID" value="OHA96573.1"/>
    <property type="molecule type" value="Genomic_DNA"/>
</dbReference>
<protein>
    <recommendedName>
        <fullName evidence="3">Transglycosylase SLT domain-containing protein</fullName>
    </recommendedName>
</protein>
<sequence>MSLSSGALAVLPAITSPVTITDNKEGELKQISIEVRSEDYGPLTDPKNVEKFLKDYFSDTPILAKIGKCESRNRHFNSRGEVLRGEKNTYDRGVMQINLLYHEKDAEKLGLNLHNIDDNVAYAKYLYEKQGAKPWMSSSACWSKFAPNEIAKK</sequence>
<evidence type="ECO:0000313" key="1">
    <source>
        <dbReference type="EMBL" id="OHA96573.1"/>
    </source>
</evidence>
<dbReference type="InterPro" id="IPR023346">
    <property type="entry name" value="Lysozyme-like_dom_sf"/>
</dbReference>
<dbReference type="SUPFAM" id="SSF53955">
    <property type="entry name" value="Lysozyme-like"/>
    <property type="match status" value="1"/>
</dbReference>
<reference evidence="1 2" key="1">
    <citation type="journal article" date="2016" name="Nat. Commun.">
        <title>Thousands of microbial genomes shed light on interconnected biogeochemical processes in an aquifer system.</title>
        <authorList>
            <person name="Anantharaman K."/>
            <person name="Brown C.T."/>
            <person name="Hug L.A."/>
            <person name="Sharon I."/>
            <person name="Castelle C.J."/>
            <person name="Probst A.J."/>
            <person name="Thomas B.C."/>
            <person name="Singh A."/>
            <person name="Wilkins M.J."/>
            <person name="Karaoz U."/>
            <person name="Brodie E.L."/>
            <person name="Williams K.H."/>
            <person name="Hubbard S.S."/>
            <person name="Banfield J.F."/>
        </authorList>
    </citation>
    <scope>NUCLEOTIDE SEQUENCE [LARGE SCALE GENOMIC DNA]</scope>
</reference>
<evidence type="ECO:0008006" key="3">
    <source>
        <dbReference type="Google" id="ProtNLM"/>
    </source>
</evidence>
<comment type="caution">
    <text evidence="1">The sequence shown here is derived from an EMBL/GenBank/DDBJ whole genome shotgun (WGS) entry which is preliminary data.</text>
</comment>
<gene>
    <name evidence="1" type="ORF">A3D49_01725</name>
</gene>
<evidence type="ECO:0000313" key="2">
    <source>
        <dbReference type="Proteomes" id="UP000177279"/>
    </source>
</evidence>